<evidence type="ECO:0000259" key="2">
    <source>
        <dbReference type="Pfam" id="PF07727"/>
    </source>
</evidence>
<dbReference type="EMBL" id="CAJNIZ010010290">
    <property type="protein sequence ID" value="CAE7297809.1"/>
    <property type="molecule type" value="Genomic_DNA"/>
</dbReference>
<organism evidence="3 4">
    <name type="scientific">Symbiodinium pilosum</name>
    <name type="common">Dinoflagellate</name>
    <dbReference type="NCBI Taxonomy" id="2952"/>
    <lineage>
        <taxon>Eukaryota</taxon>
        <taxon>Sar</taxon>
        <taxon>Alveolata</taxon>
        <taxon>Dinophyceae</taxon>
        <taxon>Suessiales</taxon>
        <taxon>Symbiodiniaceae</taxon>
        <taxon>Symbiodinium</taxon>
    </lineage>
</organism>
<evidence type="ECO:0000313" key="3">
    <source>
        <dbReference type="EMBL" id="CAE7297809.1"/>
    </source>
</evidence>
<proteinExistence type="predicted"/>
<feature type="compositionally biased region" description="Basic and acidic residues" evidence="1">
    <location>
        <begin position="1219"/>
        <end position="1234"/>
    </location>
</feature>
<gene>
    <name evidence="3" type="primary">RE1</name>
    <name evidence="3" type="ORF">SPIL2461_LOCUS6710</name>
</gene>
<feature type="domain" description="Reverse transcriptase Ty1/copia-type" evidence="2">
    <location>
        <begin position="1400"/>
        <end position="1620"/>
    </location>
</feature>
<comment type="caution">
    <text evidence="3">The sequence shown here is derived from an EMBL/GenBank/DDBJ whole genome shotgun (WGS) entry which is preliminary data.</text>
</comment>
<dbReference type="OrthoDB" id="430476at2759"/>
<name>A0A812NB32_SYMPI</name>
<dbReference type="Proteomes" id="UP000649617">
    <property type="component" value="Unassembled WGS sequence"/>
</dbReference>
<sequence length="1928" mass="215119">MRNEPTEQRIWVYGICVAASLDLPVFPSLAEDDVDIMIPLPGDTDLLGGESPYCGRSFEDVAAAAECSWWCAQVLTFVPRNNPMRPEIYKFAFYLYGRLQLIKSSICRMQGQGSDANKRVHRPGDMVTTRQVRVPVVVDPSRPDLVVEHDCDVMMVDPAEGDDLEDAAAIAHDIVIGSTYVTSDVDPPGLAILDSGCTKTMHGTAWTERFEAELGRLGLKFKSQRRKQLFKGVGRPDPEQPGQDLPHWAGKGARPFMEELGTVIDIGNGPLLKTSKGHLAVNLLDFDTSNLENFETQETLPEDQGNKPHSSQDVPEEEPRVYGPGDPCPGMSLSEDEIYDILQAYSEDHPDIPEGWHPDDYHDHLAHLELIREEVDDWGRALRDGGQAHHLDGDVNEDALYFENEMSSVQAPFPRTTNRKSKKLSAMSAAVDGTDFQWRQVCAGKNRVSFKPPFGKVWMKQLFAGQMGLSLLCVMAGMVIGVPLDIHSGWDAASGKGKNMLAQDLRFEDPYVTALRHTVEAMREEGRRVLKVVNKTIVDRVRQKRHVFVEQPRGSSWLSEPELSGVHALIESGDLIVINAAGCMLGYIDRESGLPHCKPTTFVTTLLTAESVFSECRCPGNHEHEPLQGSNRCGRRTAQAATWPPLLNEKVLEAIAQQASVEEYAHQHVQETFANEGGRERLRVPKRRRPGRVSVLADRDNAPPVYLRPGDVEPVPPDDATDRTLAELIDEPSAGQGLPCVADGDDASHRAIMTGQLGPTLSISEQDRRRKWLELSADIRKCLRDLHVQFRHPTNTTLQRILRRQGARPEAIRGVDFLACDACGESHRRRRPKPVRLPGKYEFNAHIQVNVFYCKDVRAQLFSFLNVICEATGFQVVSCMGLSQGPPAARVVLRHFLTSWSSWAGLPGSLQVDRGKEFMAHFADYLKSFGVEQVEKAGGLWKDIFAKVVHEIRDAAERDPGRYHCDGHRHSDKERVSPFVGLRSQPVGPGQTTNAAPRQSAEAERLEVLEAAEDPNSAMARSLGIREAARVAQVRMDTDSRVRRALLHQSTPTRGPYPVTSYVYFYRQQAPPGTGRVYKWHGPARVTGVELRNQRRLEDPDLPTEGGQPHSYLRYGNSEDLVTGEQLRFASEALAAMWTCVLNLSHLHLTKTEKHDLHKGPGLVDPWLLFLPQLLSPALTYLSSMDFCHLYLKDVTAVYLMKWADSKFLKNHRRFQGRARGDRQHSHMSTDPEPHPTPVSAPALPHIPPAREAQLQPSLDAHHVPPAQPSQSIFQDPNRLDGYVPVRSSARSASSTETPYFTEDLLWDIEPLTRTVRESRLRRMVDGIEEYEIDSDDEGDSDFAYLCPADVFLTGKTVRSEIKLKDLSPENKAKFLASMEKEWTSWMKFNAVEILTPAQILALPGDIRIIGTRWVHTDKNQKQRLLAKLATKSRLVVQGHQEDASDLRTDSPTASLLAFNLVSAVAVLNGWEVLAADASTAYLQSQGISRLLILRPPRPPPPGLGPNDLLRAKGSIYGTKDAGRSWWKRLYKSLRQNGWRMSAIEPALFILADGPSLLGVLITHVDDIYGCGDGEAYDKTLKEMEQELHLTIKKGTFRFCGKNIQQKDGSIFLDQMDSIEGIDYLVLPTERRKNVNGLLTDTEKSAFRGLIGQMGWVVRQSRPDLMVNVSVAAQAMGAPRIRDVVALNKAVKLLKDSSEHKWCFRKCSFKLEEAVVFSFADSSFANVEGGKSQCGYVVGLTTKDIFDGDQVPILVLETYSGSIKRVCRSTLAAEANGFLAGTEAAEYLRMLLMELVHPDTPIRDLDNHYLKEKIAMFTDARSLEQSINKDTGQPADKRVRILLAQVKEMIGENTFEDDAPAYASWVDTSQMLADVLTKEGCDREPLLYALAEGVWQLKASKAAQEKKLLIRAGRHSRKAARSRAEDEC</sequence>
<evidence type="ECO:0000313" key="4">
    <source>
        <dbReference type="Proteomes" id="UP000649617"/>
    </source>
</evidence>
<feature type="region of interest" description="Disordered" evidence="1">
    <location>
        <begin position="1216"/>
        <end position="1246"/>
    </location>
</feature>
<feature type="region of interest" description="Disordered" evidence="1">
    <location>
        <begin position="297"/>
        <end position="333"/>
    </location>
</feature>
<dbReference type="InterPro" id="IPR013103">
    <property type="entry name" value="RVT_2"/>
</dbReference>
<dbReference type="Pfam" id="PF07727">
    <property type="entry name" value="RVT_2"/>
    <property type="match status" value="1"/>
</dbReference>
<keyword evidence="4" id="KW-1185">Reference proteome</keyword>
<evidence type="ECO:0000256" key="1">
    <source>
        <dbReference type="SAM" id="MobiDB-lite"/>
    </source>
</evidence>
<protein>
    <submittedName>
        <fullName evidence="3">RE1 protein</fullName>
    </submittedName>
</protein>
<accession>A0A812NB32</accession>
<reference evidence="3" key="1">
    <citation type="submission" date="2021-02" db="EMBL/GenBank/DDBJ databases">
        <authorList>
            <person name="Dougan E. K."/>
            <person name="Rhodes N."/>
            <person name="Thang M."/>
            <person name="Chan C."/>
        </authorList>
    </citation>
    <scope>NUCLEOTIDE SEQUENCE</scope>
</reference>